<dbReference type="NCBIfam" id="TIGR00731">
    <property type="entry name" value="bL25_bact_ctc"/>
    <property type="match status" value="1"/>
</dbReference>
<dbReference type="Pfam" id="PF01386">
    <property type="entry name" value="Ribosomal_L25p"/>
    <property type="match status" value="1"/>
</dbReference>
<evidence type="ECO:0000256" key="2">
    <source>
        <dbReference type="ARBA" id="ARBA00022884"/>
    </source>
</evidence>
<dbReference type="Gene3D" id="2.40.240.10">
    <property type="entry name" value="Ribosomal Protein L25, Chain P"/>
    <property type="match status" value="1"/>
</dbReference>
<dbReference type="InterPro" id="IPR020057">
    <property type="entry name" value="Ribosomal_bL25_b-dom"/>
</dbReference>
<gene>
    <name evidence="5" type="primary">rplY</name>
    <name evidence="5" type="synonym">ctc</name>
    <name evidence="9" type="ORF">A2627_00525</name>
</gene>
<dbReference type="SUPFAM" id="SSF50715">
    <property type="entry name" value="Ribosomal protein L25-like"/>
    <property type="match status" value="1"/>
</dbReference>
<comment type="subunit">
    <text evidence="5">Part of the 50S ribosomal subunit; part of the 5S rRNA/L5/L18/L25 subcomplex. Contacts the 5S rRNA. Binds to the 5S rRNA independently of L5 and L18.</text>
</comment>
<dbReference type="InterPro" id="IPR001021">
    <property type="entry name" value="Ribosomal_bL25_long"/>
</dbReference>
<comment type="caution">
    <text evidence="9">The sequence shown here is derived from an EMBL/GenBank/DDBJ whole genome shotgun (WGS) entry which is preliminary data.</text>
</comment>
<dbReference type="InterPro" id="IPR029751">
    <property type="entry name" value="Ribosomal_L25_dom"/>
</dbReference>
<sequence length="223" mass="24732">MEKIVLKAKKREIFGRKVKTLRKKGLLPANLYGRNVKSLGLEVGLEEFSNVYKKAGKTGLLEITLDKSKKPVLVHNVQTDPVTDEFIHVDFLQVDLKQKVSAAVPVELVGESPAEKSGVGTVVLQLDQIEVEALPSDLPEKFSVDISSLIEVDQSVLVKDLKYDRKKVEVKTDPNQIVIKVEPPQKEEQVTTPAAETQEVVSEKPLEASAEADKEAPEQEKKE</sequence>
<protein>
    <recommendedName>
        <fullName evidence="5">Large ribosomal subunit protein bL25</fullName>
    </recommendedName>
    <alternativeName>
        <fullName evidence="5">General stress protein CTC</fullName>
    </alternativeName>
</protein>
<keyword evidence="1 5" id="KW-0699">rRNA-binding</keyword>
<dbReference type="GO" id="GO:0022625">
    <property type="term" value="C:cytosolic large ribosomal subunit"/>
    <property type="evidence" value="ECO:0007669"/>
    <property type="project" value="TreeGrafter"/>
</dbReference>
<dbReference type="HAMAP" id="MF_01334">
    <property type="entry name" value="Ribosomal_bL25_CTC"/>
    <property type="match status" value="1"/>
</dbReference>
<dbReference type="EMBL" id="MGGI01000001">
    <property type="protein sequence ID" value="OGM28012.1"/>
    <property type="molecule type" value="Genomic_DNA"/>
</dbReference>
<dbReference type="InterPro" id="IPR020930">
    <property type="entry name" value="Ribosomal_uL5_bac-type"/>
</dbReference>
<feature type="region of interest" description="Disordered" evidence="6">
    <location>
        <begin position="179"/>
        <end position="223"/>
    </location>
</feature>
<dbReference type="CDD" id="cd00495">
    <property type="entry name" value="Ribosomal_L25_TL5_CTC"/>
    <property type="match status" value="1"/>
</dbReference>
<dbReference type="PANTHER" id="PTHR33284:SF1">
    <property type="entry name" value="RIBOSOMAL PROTEIN L25_GLN-TRNA SYNTHETASE, ANTI-CODON-BINDING DOMAIN-CONTAINING PROTEIN"/>
    <property type="match status" value="1"/>
</dbReference>
<evidence type="ECO:0000256" key="5">
    <source>
        <dbReference type="HAMAP-Rule" id="MF_01334"/>
    </source>
</evidence>
<evidence type="ECO:0000259" key="8">
    <source>
        <dbReference type="Pfam" id="PF14693"/>
    </source>
</evidence>
<dbReference type="Gene3D" id="2.170.120.20">
    <property type="entry name" value="Ribosomal protein L25, beta domain"/>
    <property type="match status" value="1"/>
</dbReference>
<evidence type="ECO:0000256" key="1">
    <source>
        <dbReference type="ARBA" id="ARBA00022730"/>
    </source>
</evidence>
<dbReference type="Pfam" id="PF14693">
    <property type="entry name" value="Ribosomal_TL5_C"/>
    <property type="match status" value="1"/>
</dbReference>
<evidence type="ECO:0000256" key="6">
    <source>
        <dbReference type="SAM" id="MobiDB-lite"/>
    </source>
</evidence>
<dbReference type="InterPro" id="IPR011035">
    <property type="entry name" value="Ribosomal_bL25/Gln-tRNA_synth"/>
</dbReference>
<evidence type="ECO:0000256" key="3">
    <source>
        <dbReference type="ARBA" id="ARBA00022980"/>
    </source>
</evidence>
<reference evidence="9 10" key="1">
    <citation type="journal article" date="2016" name="Nat. Commun.">
        <title>Thousands of microbial genomes shed light on interconnected biogeochemical processes in an aquifer system.</title>
        <authorList>
            <person name="Anantharaman K."/>
            <person name="Brown C.T."/>
            <person name="Hug L.A."/>
            <person name="Sharon I."/>
            <person name="Castelle C.J."/>
            <person name="Probst A.J."/>
            <person name="Thomas B.C."/>
            <person name="Singh A."/>
            <person name="Wilkins M.J."/>
            <person name="Karaoz U."/>
            <person name="Brodie E.L."/>
            <person name="Williams K.H."/>
            <person name="Hubbard S.S."/>
            <person name="Banfield J.F."/>
        </authorList>
    </citation>
    <scope>NUCLEOTIDE SEQUENCE [LARGE SCALE GENOMIC DNA]</scope>
</reference>
<organism evidence="9 10">
    <name type="scientific">Candidatus Woesebacteria bacterium RIFCSPHIGHO2_01_FULL_39_28</name>
    <dbReference type="NCBI Taxonomy" id="1802496"/>
    <lineage>
        <taxon>Bacteria</taxon>
        <taxon>Candidatus Woeseibacteriota</taxon>
    </lineage>
</organism>
<dbReference type="Proteomes" id="UP000178851">
    <property type="component" value="Unassembled WGS sequence"/>
</dbReference>
<evidence type="ECO:0000259" key="7">
    <source>
        <dbReference type="Pfam" id="PF01386"/>
    </source>
</evidence>
<keyword evidence="4 5" id="KW-0687">Ribonucleoprotein</keyword>
<keyword evidence="2 5" id="KW-0694">RNA-binding</keyword>
<dbReference type="AlphaFoldDB" id="A0A1F7YL56"/>
<comment type="function">
    <text evidence="5">This is one of the proteins that binds to the 5S RNA in the ribosome where it forms part of the central protuberance.</text>
</comment>
<accession>A0A1F7YL56</accession>
<feature type="domain" description="Large ribosomal subunit protein bL25 L25" evidence="7">
    <location>
        <begin position="6"/>
        <end position="91"/>
    </location>
</feature>
<dbReference type="InterPro" id="IPR037121">
    <property type="entry name" value="Ribosomal_bL25_C"/>
</dbReference>
<evidence type="ECO:0000256" key="4">
    <source>
        <dbReference type="ARBA" id="ARBA00023274"/>
    </source>
</evidence>
<evidence type="ECO:0000313" key="10">
    <source>
        <dbReference type="Proteomes" id="UP000178851"/>
    </source>
</evidence>
<feature type="domain" description="Large ribosomal subunit protein bL25 beta" evidence="8">
    <location>
        <begin position="99"/>
        <end position="185"/>
    </location>
</feature>
<name>A0A1F7YL56_9BACT</name>
<dbReference type="GO" id="GO:0006412">
    <property type="term" value="P:translation"/>
    <property type="evidence" value="ECO:0007669"/>
    <property type="project" value="UniProtKB-UniRule"/>
</dbReference>
<dbReference type="GO" id="GO:0008097">
    <property type="term" value="F:5S rRNA binding"/>
    <property type="evidence" value="ECO:0007669"/>
    <property type="project" value="InterPro"/>
</dbReference>
<proteinExistence type="inferred from homology"/>
<dbReference type="InterPro" id="IPR020056">
    <property type="entry name" value="Rbsml_bL25/Gln-tRNA_synth_N"/>
</dbReference>
<dbReference type="GO" id="GO:0003735">
    <property type="term" value="F:structural constituent of ribosome"/>
    <property type="evidence" value="ECO:0007669"/>
    <property type="project" value="InterPro"/>
</dbReference>
<evidence type="ECO:0000313" key="9">
    <source>
        <dbReference type="EMBL" id="OGM28012.1"/>
    </source>
</evidence>
<keyword evidence="3 5" id="KW-0689">Ribosomal protein</keyword>
<dbReference type="PANTHER" id="PTHR33284">
    <property type="entry name" value="RIBOSOMAL PROTEIN L25/GLN-TRNA SYNTHETASE, ANTI-CODON-BINDING DOMAIN-CONTAINING PROTEIN"/>
    <property type="match status" value="1"/>
</dbReference>
<feature type="compositionally biased region" description="Basic and acidic residues" evidence="6">
    <location>
        <begin position="201"/>
        <end position="223"/>
    </location>
</feature>
<comment type="similarity">
    <text evidence="5">Belongs to the bacterial ribosomal protein bL25 family. CTC subfamily.</text>
</comment>